<dbReference type="GO" id="GO:0006511">
    <property type="term" value="P:ubiquitin-dependent protein catabolic process"/>
    <property type="evidence" value="ECO:0007669"/>
    <property type="project" value="TreeGrafter"/>
</dbReference>
<dbReference type="EMBL" id="CAMAPF010000973">
    <property type="protein sequence ID" value="CAH9132872.1"/>
    <property type="molecule type" value="Genomic_DNA"/>
</dbReference>
<dbReference type="AlphaFoldDB" id="A0AAV0CIL7"/>
<accession>A0AAV0CIL7</accession>
<dbReference type="PANTHER" id="PTHR12498">
    <property type="entry name" value="N-TERMINAL ASPARAGINE AMIDOHYDROLASE"/>
    <property type="match status" value="1"/>
</dbReference>
<feature type="non-terminal residue" evidence="1">
    <location>
        <position position="163"/>
    </location>
</feature>
<reference evidence="1" key="1">
    <citation type="submission" date="2022-07" db="EMBL/GenBank/DDBJ databases">
        <authorList>
            <person name="Macas J."/>
            <person name="Novak P."/>
            <person name="Neumann P."/>
        </authorList>
    </citation>
    <scope>NUCLEOTIDE SEQUENCE</scope>
</reference>
<sequence>MSFMNDDPYLKSIAATYRSISSGDLILSRDSDFLVTRETKCVYIAQKEYATVDPSLVDVIGTDGQGGCVGVVIRNPKSGLICVAHMDLPEVIDNGLTQMLSSAIGQEIDEILDVETATGSIFPATFDITTYPDATVRKARLDAALYGEDMRLLETYDTISDKY</sequence>
<proteinExistence type="predicted"/>
<organism evidence="1 3">
    <name type="scientific">Cuscuta epithymum</name>
    <dbReference type="NCBI Taxonomy" id="186058"/>
    <lineage>
        <taxon>Eukaryota</taxon>
        <taxon>Viridiplantae</taxon>
        <taxon>Streptophyta</taxon>
        <taxon>Embryophyta</taxon>
        <taxon>Tracheophyta</taxon>
        <taxon>Spermatophyta</taxon>
        <taxon>Magnoliopsida</taxon>
        <taxon>eudicotyledons</taxon>
        <taxon>Gunneridae</taxon>
        <taxon>Pentapetalae</taxon>
        <taxon>asterids</taxon>
        <taxon>lamiids</taxon>
        <taxon>Solanales</taxon>
        <taxon>Convolvulaceae</taxon>
        <taxon>Cuscuteae</taxon>
        <taxon>Cuscuta</taxon>
        <taxon>Cuscuta subgen. Cuscuta</taxon>
    </lineage>
</organism>
<protein>
    <recommendedName>
        <fullName evidence="4">Profilin</fullName>
    </recommendedName>
</protein>
<dbReference type="Proteomes" id="UP001152523">
    <property type="component" value="Unassembled WGS sequence"/>
</dbReference>
<comment type="caution">
    <text evidence="1">The sequence shown here is derived from an EMBL/GenBank/DDBJ whole genome shotgun (WGS) entry which is preliminary data.</text>
</comment>
<dbReference type="InterPro" id="IPR026750">
    <property type="entry name" value="NTAN1"/>
</dbReference>
<evidence type="ECO:0008006" key="4">
    <source>
        <dbReference type="Google" id="ProtNLM"/>
    </source>
</evidence>
<name>A0AAV0CIL7_9ASTE</name>
<dbReference type="EMBL" id="CAMAPF010000028">
    <property type="protein sequence ID" value="CAH9075434.1"/>
    <property type="molecule type" value="Genomic_DNA"/>
</dbReference>
<dbReference type="GO" id="GO:0008418">
    <property type="term" value="F:protein-N-terminal asparagine amidohydrolase activity"/>
    <property type="evidence" value="ECO:0007669"/>
    <property type="project" value="InterPro"/>
</dbReference>
<dbReference type="PANTHER" id="PTHR12498:SF0">
    <property type="entry name" value="PROTEIN N-TERMINAL ASPARAGINE AMIDOHYDROLASE"/>
    <property type="match status" value="1"/>
</dbReference>
<evidence type="ECO:0000313" key="3">
    <source>
        <dbReference type="Proteomes" id="UP001152523"/>
    </source>
</evidence>
<dbReference type="Pfam" id="PF14736">
    <property type="entry name" value="N_Asn_amidohyd"/>
    <property type="match status" value="1"/>
</dbReference>
<keyword evidence="3" id="KW-1185">Reference proteome</keyword>
<dbReference type="GO" id="GO:0005634">
    <property type="term" value="C:nucleus"/>
    <property type="evidence" value="ECO:0007669"/>
    <property type="project" value="TreeGrafter"/>
</dbReference>
<evidence type="ECO:0000313" key="1">
    <source>
        <dbReference type="EMBL" id="CAH9075434.1"/>
    </source>
</evidence>
<evidence type="ECO:0000313" key="2">
    <source>
        <dbReference type="EMBL" id="CAH9132872.1"/>
    </source>
</evidence>
<gene>
    <name evidence="2" type="ORF">CEPIT_LOCUS32514</name>
    <name evidence="1" type="ORF">CEPIT_LOCUS5409</name>
</gene>